<dbReference type="RefSeq" id="WP_125746671.1">
    <property type="nucleotide sequence ID" value="NZ_CP034367.1"/>
</dbReference>
<dbReference type="EMBL" id="QDKN01000001">
    <property type="protein sequence ID" value="NPT29802.1"/>
    <property type="molecule type" value="Genomic_DNA"/>
</dbReference>
<dbReference type="Proteomes" id="UP001318401">
    <property type="component" value="Unassembled WGS sequence"/>
</dbReference>
<evidence type="ECO:0000313" key="1">
    <source>
        <dbReference type="EMBL" id="NPT29802.1"/>
    </source>
</evidence>
<sequence>MRTDRHSQKGLFYYHNFIMEIYNCNYRQKTLIEESLFEAASAEKINIAINIKSIIIHEMTHFSDVTSTLWGAEYIYRKNHFIDSLRKGFIADTFMLNESEIALHSTETKIHFPHKIIKESKINFSVEHTEKFGPILYIHFPQEGSLKLSVPVSMLSLLEANATANELLSIISSNKKLPKEKQITTLQNFETTSSGIMSDPDLSEYNILIIISEKFFPFLQKENLLKYVACLCRVCLNFDAFALSKLAIVPEIICPKNKPAATALAWDLRRGQNRASLFFFISSIIRGDFERGLINQADIENGLNTSPYKFIRNYLDSRLKISEDDKMEKIEINEILELLSKKDKFNDLKILNETIKNYEKLNENPLSTCNLSKIKIIDFFLDDGSIASPPNRINIDIEQRFYETSDLSNEIDQHYKKFEIRKNHLPLDHLFIQKNL</sequence>
<evidence type="ECO:0000313" key="2">
    <source>
        <dbReference type="Proteomes" id="UP001318401"/>
    </source>
</evidence>
<comment type="caution">
    <text evidence="1">The sequence shown here is derived from an EMBL/GenBank/DDBJ whole genome shotgun (WGS) entry which is preliminary data.</text>
</comment>
<gene>
    <name evidence="1" type="ORF">DDR56_04325</name>
</gene>
<protein>
    <submittedName>
        <fullName evidence="1">Uncharacterized protein</fullName>
    </submittedName>
</protein>
<reference evidence="1 2" key="1">
    <citation type="submission" date="2018-04" db="EMBL/GenBank/DDBJ databases">
        <authorList>
            <person name="Li G."/>
            <person name="Du W."/>
            <person name="Bai Y."/>
        </authorList>
    </citation>
    <scope>NUCLEOTIDE SEQUENCE [LARGE SCALE GENOMIC DNA]</scope>
    <source>
        <strain evidence="1 2">YYYZ-3</strain>
    </source>
</reference>
<proteinExistence type="predicted"/>
<keyword evidence="2" id="KW-1185">Reference proteome</keyword>
<organism evidence="1 2">
    <name type="scientific">Vreelandella venusta</name>
    <dbReference type="NCBI Taxonomy" id="44935"/>
    <lineage>
        <taxon>Bacteria</taxon>
        <taxon>Pseudomonadati</taxon>
        <taxon>Pseudomonadota</taxon>
        <taxon>Gammaproteobacteria</taxon>
        <taxon>Oceanospirillales</taxon>
        <taxon>Halomonadaceae</taxon>
        <taxon>Vreelandella</taxon>
    </lineage>
</organism>
<name>A0ABX2B6Q7_9GAMM</name>
<accession>A0ABX2B6Q7</accession>